<dbReference type="InterPro" id="IPR022659">
    <property type="entry name" value="Pr_cel_nuc_antig_CS"/>
</dbReference>
<evidence type="ECO:0000313" key="8">
    <source>
        <dbReference type="EMBL" id="KAJ3745519.1"/>
    </source>
</evidence>
<accession>A0A9W8P275</accession>
<dbReference type="InterPro" id="IPR022649">
    <property type="entry name" value="Pr_cel_nuc_antig_C"/>
</dbReference>
<evidence type="ECO:0000259" key="6">
    <source>
        <dbReference type="Pfam" id="PF00705"/>
    </source>
</evidence>
<comment type="similarity">
    <text evidence="1 4">Belongs to the PCNA family.</text>
</comment>
<feature type="domain" description="Proliferating cell nuclear antigen PCNA N-terminal" evidence="6">
    <location>
        <begin position="1"/>
        <end position="124"/>
    </location>
</feature>
<dbReference type="InterPro" id="IPR000730">
    <property type="entry name" value="Pr_cel_nuc_antig"/>
</dbReference>
<dbReference type="GO" id="GO:0019985">
    <property type="term" value="P:translesion synthesis"/>
    <property type="evidence" value="ECO:0007669"/>
    <property type="project" value="TreeGrafter"/>
</dbReference>
<feature type="domain" description="Proliferating cell nuclear antigen PCNA C-terminal" evidence="7">
    <location>
        <begin position="127"/>
        <end position="185"/>
    </location>
</feature>
<feature type="compositionally biased region" description="Acidic residues" evidence="5">
    <location>
        <begin position="217"/>
        <end position="229"/>
    </location>
</feature>
<dbReference type="GO" id="GO:0003677">
    <property type="term" value="F:DNA binding"/>
    <property type="evidence" value="ECO:0007669"/>
    <property type="project" value="UniProtKB-KW"/>
</dbReference>
<protein>
    <recommendedName>
        <fullName evidence="3">DNA sliding clamp PCNA</fullName>
    </recommendedName>
</protein>
<dbReference type="Pfam" id="PF00705">
    <property type="entry name" value="PCNA_N"/>
    <property type="match status" value="1"/>
</dbReference>
<comment type="subcellular location">
    <subcellularLocation>
        <location evidence="3">Nucleus</location>
    </subcellularLocation>
</comment>
<evidence type="ECO:0000256" key="3">
    <source>
        <dbReference type="RuleBase" id="RU000641"/>
    </source>
</evidence>
<feature type="region of interest" description="Disordered" evidence="5">
    <location>
        <begin position="178"/>
        <end position="318"/>
    </location>
</feature>
<sequence>MLEAKLAEASVLKKLLDAIKELVTDANFECSEEGITLQAMDNSHVALVAVKLVQNGFKKYRCDRPMPLGVNVGSLTKVLKCAKDDDICTLRAADEADVLNLVYEAKNSDRISSYDLKLMDIDAETLGIPKTSYEARIVLSSAEFTRIVRDLSLLGDSVRIEVSKEGVRFASDGEAANGNVLLKGRGPIGKVDRGPQGDDEDEEDGDGVKKEKKHENDDDEDEAGEEEEEGGKKKDKAKVKKEKSDDDDIEMDEDEGELQPDEDGEEEKEDEEDEDGDGDGKKRKKKSKSSPKPAKKAKTVSSSKSKKGKAKADDGDDDDDEAVVIQMNSHVSLTFSLKYLVNFSKSSNLVKRVELYMSNDVPLLVSYDFGQGYIRYYLAPKIGDD</sequence>
<comment type="caution">
    <text evidence="8">The sequence shown here is derived from an EMBL/GenBank/DDBJ whole genome shotgun (WGS) entry which is preliminary data.</text>
</comment>
<reference evidence="8 9" key="1">
    <citation type="journal article" date="2023" name="Proc. Natl. Acad. Sci. U.S.A.">
        <title>A global phylogenomic analysis of the shiitake genus Lentinula.</title>
        <authorList>
            <person name="Sierra-Patev S."/>
            <person name="Min B."/>
            <person name="Naranjo-Ortiz M."/>
            <person name="Looney B."/>
            <person name="Konkel Z."/>
            <person name="Slot J.C."/>
            <person name="Sakamoto Y."/>
            <person name="Steenwyk J.L."/>
            <person name="Rokas A."/>
            <person name="Carro J."/>
            <person name="Camarero S."/>
            <person name="Ferreira P."/>
            <person name="Molpeceres G."/>
            <person name="Ruiz-Duenas F.J."/>
            <person name="Serrano A."/>
            <person name="Henrissat B."/>
            <person name="Drula E."/>
            <person name="Hughes K.W."/>
            <person name="Mata J.L."/>
            <person name="Ishikawa N.K."/>
            <person name="Vargas-Isla R."/>
            <person name="Ushijima S."/>
            <person name="Smith C.A."/>
            <person name="Donoghue J."/>
            <person name="Ahrendt S."/>
            <person name="Andreopoulos W."/>
            <person name="He G."/>
            <person name="LaButti K."/>
            <person name="Lipzen A."/>
            <person name="Ng V."/>
            <person name="Riley R."/>
            <person name="Sandor L."/>
            <person name="Barry K."/>
            <person name="Martinez A.T."/>
            <person name="Xiao Y."/>
            <person name="Gibbons J.G."/>
            <person name="Terashima K."/>
            <person name="Grigoriev I.V."/>
            <person name="Hibbett D."/>
        </authorList>
    </citation>
    <scope>NUCLEOTIDE SEQUENCE [LARGE SCALE GENOMIC DNA]</scope>
    <source>
        <strain evidence="8 9">TFB7810</strain>
    </source>
</reference>
<comment type="function">
    <text evidence="3">This protein is an auxiliary protein of DNA polymerase delta and is involved in the control of eukaryotic DNA replication by increasing the polymerase's processivity during elongation of the leading strand.</text>
</comment>
<feature type="compositionally biased region" description="Basic and acidic residues" evidence="5">
    <location>
        <begin position="206"/>
        <end position="216"/>
    </location>
</feature>
<dbReference type="AlphaFoldDB" id="A0A9W8P275"/>
<evidence type="ECO:0000256" key="1">
    <source>
        <dbReference type="ARBA" id="ARBA00010462"/>
    </source>
</evidence>
<name>A0A9W8P275_9AGAR</name>
<dbReference type="FunFam" id="3.10.150.10:FF:000008">
    <property type="entry name" value="Proliferating cell nuclear antigen"/>
    <property type="match status" value="1"/>
</dbReference>
<dbReference type="PANTHER" id="PTHR11352">
    <property type="entry name" value="PROLIFERATING CELL NUCLEAR ANTIGEN"/>
    <property type="match status" value="1"/>
</dbReference>
<dbReference type="SUPFAM" id="SSF55979">
    <property type="entry name" value="DNA clamp"/>
    <property type="match status" value="2"/>
</dbReference>
<dbReference type="Pfam" id="PF02747">
    <property type="entry name" value="PCNA_C"/>
    <property type="match status" value="2"/>
</dbReference>
<dbReference type="PANTHER" id="PTHR11352:SF0">
    <property type="entry name" value="PROLIFERATING CELL NUCLEAR ANTIGEN"/>
    <property type="match status" value="1"/>
</dbReference>
<dbReference type="PROSITE" id="PS01251">
    <property type="entry name" value="PCNA_1"/>
    <property type="match status" value="1"/>
</dbReference>
<organism evidence="8 9">
    <name type="scientific">Lentinula detonsa</name>
    <dbReference type="NCBI Taxonomy" id="2804962"/>
    <lineage>
        <taxon>Eukaryota</taxon>
        <taxon>Fungi</taxon>
        <taxon>Dikarya</taxon>
        <taxon>Basidiomycota</taxon>
        <taxon>Agaricomycotina</taxon>
        <taxon>Agaricomycetes</taxon>
        <taxon>Agaricomycetidae</taxon>
        <taxon>Agaricales</taxon>
        <taxon>Marasmiineae</taxon>
        <taxon>Omphalotaceae</taxon>
        <taxon>Lentinula</taxon>
    </lineage>
</organism>
<feature type="compositionally biased region" description="Acidic residues" evidence="5">
    <location>
        <begin position="245"/>
        <end position="277"/>
    </location>
</feature>
<dbReference type="NCBIfam" id="TIGR00590">
    <property type="entry name" value="pcna"/>
    <property type="match status" value="1"/>
</dbReference>
<dbReference type="GO" id="GO:0030337">
    <property type="term" value="F:DNA polymerase processivity factor activity"/>
    <property type="evidence" value="ECO:0007669"/>
    <property type="project" value="InterPro"/>
</dbReference>
<evidence type="ECO:0000313" key="9">
    <source>
        <dbReference type="Proteomes" id="UP001142393"/>
    </source>
</evidence>
<dbReference type="Gene3D" id="3.10.150.10">
    <property type="entry name" value="DNA Polymerase III, subunit A, domain 2"/>
    <property type="match status" value="1"/>
</dbReference>
<evidence type="ECO:0000256" key="4">
    <source>
        <dbReference type="RuleBase" id="RU003671"/>
    </source>
</evidence>
<evidence type="ECO:0000256" key="2">
    <source>
        <dbReference type="ARBA" id="ARBA00023125"/>
    </source>
</evidence>
<evidence type="ECO:0000256" key="5">
    <source>
        <dbReference type="SAM" id="MobiDB-lite"/>
    </source>
</evidence>
<keyword evidence="2 4" id="KW-0238">DNA-binding</keyword>
<dbReference type="GO" id="GO:0006275">
    <property type="term" value="P:regulation of DNA replication"/>
    <property type="evidence" value="ECO:0007669"/>
    <property type="project" value="InterPro"/>
</dbReference>
<dbReference type="PROSITE" id="PS00293">
    <property type="entry name" value="PCNA_2"/>
    <property type="match status" value="1"/>
</dbReference>
<dbReference type="PRINTS" id="PR00339">
    <property type="entry name" value="PCNACYCLIN"/>
</dbReference>
<dbReference type="GO" id="GO:0006272">
    <property type="term" value="P:leading strand elongation"/>
    <property type="evidence" value="ECO:0007669"/>
    <property type="project" value="TreeGrafter"/>
</dbReference>
<keyword evidence="4" id="KW-0235">DNA replication</keyword>
<keyword evidence="3" id="KW-0539">Nucleus</keyword>
<dbReference type="InterPro" id="IPR046938">
    <property type="entry name" value="DNA_clamp_sf"/>
</dbReference>
<evidence type="ECO:0000259" key="7">
    <source>
        <dbReference type="Pfam" id="PF02747"/>
    </source>
</evidence>
<gene>
    <name evidence="8" type="ORF">DFH05DRAFT_1027343</name>
</gene>
<proteinExistence type="inferred from homology"/>
<dbReference type="Proteomes" id="UP001142393">
    <property type="component" value="Unassembled WGS sequence"/>
</dbReference>
<keyword evidence="9" id="KW-1185">Reference proteome</keyword>
<dbReference type="GO" id="GO:0043626">
    <property type="term" value="C:PCNA complex"/>
    <property type="evidence" value="ECO:0007669"/>
    <property type="project" value="TreeGrafter"/>
</dbReference>
<dbReference type="HAMAP" id="MF_00317">
    <property type="entry name" value="DNApol_clamp_arch"/>
    <property type="match status" value="1"/>
</dbReference>
<dbReference type="InterPro" id="IPR022648">
    <property type="entry name" value="Pr_cel_nuc_antig_N"/>
</dbReference>
<dbReference type="CDD" id="cd00577">
    <property type="entry name" value="PCNA"/>
    <property type="match status" value="1"/>
</dbReference>
<feature type="domain" description="Proliferating cell nuclear antigen PCNA C-terminal" evidence="7">
    <location>
        <begin position="316"/>
        <end position="381"/>
    </location>
</feature>
<dbReference type="EMBL" id="JANVFU010000005">
    <property type="protein sequence ID" value="KAJ3745519.1"/>
    <property type="molecule type" value="Genomic_DNA"/>
</dbReference>
<dbReference type="Gene3D" id="3.70.10.10">
    <property type="match status" value="1"/>
</dbReference>
<dbReference type="GO" id="GO:0006298">
    <property type="term" value="P:mismatch repair"/>
    <property type="evidence" value="ECO:0007669"/>
    <property type="project" value="TreeGrafter"/>
</dbReference>
<feature type="compositionally biased region" description="Basic residues" evidence="5">
    <location>
        <begin position="281"/>
        <end position="309"/>
    </location>
</feature>